<dbReference type="EMBL" id="BK063680">
    <property type="protein sequence ID" value="DBA35575.1"/>
    <property type="molecule type" value="Genomic_DNA"/>
</dbReference>
<feature type="region of interest" description="Disordered" evidence="1">
    <location>
        <begin position="173"/>
        <end position="204"/>
    </location>
</feature>
<reference evidence="2 3" key="1">
    <citation type="journal article" date="2023" name="Nat. Microbiol.">
        <title>A compendium of viruses from methanogenic archaea reveals their diversity and adaptations to the gut environment.</title>
        <authorList>
            <person name="Medvedeva S."/>
            <person name="Borrel G."/>
            <person name="Krupovic M."/>
            <person name="Gribaldo S."/>
        </authorList>
    </citation>
    <scope>NUCLEOTIDE SEQUENCE [LARGE SCALE GENOMIC DNA]</scope>
</reference>
<keyword evidence="3" id="KW-1185">Reference proteome</keyword>
<proteinExistence type="predicted"/>
<dbReference type="GeneID" id="301841432"/>
<accession>A0AA87CIK0</accession>
<protein>
    <submittedName>
        <fullName evidence="2">Capsid assembly protein</fullName>
    </submittedName>
</protein>
<evidence type="ECO:0000313" key="3">
    <source>
        <dbReference type="Proteomes" id="UP001302000"/>
    </source>
</evidence>
<evidence type="ECO:0000313" key="2">
    <source>
        <dbReference type="EMBL" id="DBA35575.1"/>
    </source>
</evidence>
<organism evidence="2 3">
    <name type="scientific">Caudoviricetes sp. vir335</name>
    <dbReference type="NCBI Taxonomy" id="3068357"/>
    <lineage>
        <taxon>Viruses</taxon>
        <taxon>Duplodnaviria</taxon>
        <taxon>Heunggongvirae</taxon>
        <taxon>Uroviricota</taxon>
        <taxon>Caudoviricetes</taxon>
    </lineage>
</organism>
<dbReference type="Proteomes" id="UP001302000">
    <property type="component" value="Segment"/>
</dbReference>
<name>A0AA87CIK0_9CAUD</name>
<sequence>MADLTMNLDTSSLEALVNAAANGGLEAIRPAMVTIDAPYAASLEFGTMPAKNKGPTSVHRFTRSDGTVFFEEVSESFWNIYLWATRHATKIDPYVMAKKVHTKLMSEGMAPHPFIRPAIHDVEERFNELLAESGSILGVAEELAEQIRRNIEGAAPDGPRTDTGALIASISASYDDGADAPDRPDSTIWQSDDSDFQGGRRTKA</sequence>
<gene>
    <name evidence="2" type="ORF">vir335_00019</name>
</gene>
<evidence type="ECO:0000256" key="1">
    <source>
        <dbReference type="SAM" id="MobiDB-lite"/>
    </source>
</evidence>
<dbReference type="RefSeq" id="YP_013605479.1">
    <property type="nucleotide sequence ID" value="NC_134205.1"/>
</dbReference>